<comment type="caution">
    <text evidence="2">The sequence shown here is derived from an EMBL/GenBank/DDBJ whole genome shotgun (WGS) entry which is preliminary data.</text>
</comment>
<gene>
    <name evidence="2" type="ORF">FHR34_007290</name>
</gene>
<dbReference type="AlphaFoldDB" id="A0A7W7RA13"/>
<name>A0A7W7RA13_KITKI</name>
<dbReference type="EMBL" id="JACHJV010000002">
    <property type="protein sequence ID" value="MBB4928195.1"/>
    <property type="molecule type" value="Genomic_DNA"/>
</dbReference>
<keyword evidence="1" id="KW-0472">Membrane</keyword>
<keyword evidence="1" id="KW-1133">Transmembrane helix</keyword>
<feature type="transmembrane region" description="Helical" evidence="1">
    <location>
        <begin position="20"/>
        <end position="44"/>
    </location>
</feature>
<accession>A0A7W7RA13</accession>
<evidence type="ECO:0000313" key="2">
    <source>
        <dbReference type="EMBL" id="MBB4928195.1"/>
    </source>
</evidence>
<sequence>MYPTLPGGPLPIHLLAHTGAQVLPLMVVAVFLVVAGTVVARALWPRSDRSRSERRN</sequence>
<reference evidence="2 3" key="1">
    <citation type="submission" date="2020-08" db="EMBL/GenBank/DDBJ databases">
        <title>Sequencing the genomes of 1000 actinobacteria strains.</title>
        <authorList>
            <person name="Klenk H.-P."/>
        </authorList>
    </citation>
    <scope>NUCLEOTIDE SEQUENCE [LARGE SCALE GENOMIC DNA]</scope>
    <source>
        <strain evidence="2 3">DSM 41654</strain>
    </source>
</reference>
<proteinExistence type="predicted"/>
<evidence type="ECO:0000313" key="3">
    <source>
        <dbReference type="Proteomes" id="UP000540506"/>
    </source>
</evidence>
<organism evidence="2 3">
    <name type="scientific">Kitasatospora kifunensis</name>
    <name type="common">Streptomyces kifunensis</name>
    <dbReference type="NCBI Taxonomy" id="58351"/>
    <lineage>
        <taxon>Bacteria</taxon>
        <taxon>Bacillati</taxon>
        <taxon>Actinomycetota</taxon>
        <taxon>Actinomycetes</taxon>
        <taxon>Kitasatosporales</taxon>
        <taxon>Streptomycetaceae</taxon>
        <taxon>Kitasatospora</taxon>
    </lineage>
</organism>
<keyword evidence="3" id="KW-1185">Reference proteome</keyword>
<dbReference type="Proteomes" id="UP000540506">
    <property type="component" value="Unassembled WGS sequence"/>
</dbReference>
<protein>
    <submittedName>
        <fullName evidence="2">Uncharacterized protein</fullName>
    </submittedName>
</protein>
<evidence type="ECO:0000256" key="1">
    <source>
        <dbReference type="SAM" id="Phobius"/>
    </source>
</evidence>
<keyword evidence="1" id="KW-0812">Transmembrane</keyword>